<dbReference type="Proteomes" id="UP000569914">
    <property type="component" value="Unassembled WGS sequence"/>
</dbReference>
<reference evidence="1 2" key="1">
    <citation type="submission" date="2020-07" db="EMBL/GenBank/DDBJ databases">
        <title>Sequencing the genomes of 1000 actinobacteria strains.</title>
        <authorList>
            <person name="Klenk H.-P."/>
        </authorList>
    </citation>
    <scope>NUCLEOTIDE SEQUENCE [LARGE SCALE GENOMIC DNA]</scope>
    <source>
        <strain evidence="1 2">DSM 22083</strain>
    </source>
</reference>
<protein>
    <submittedName>
        <fullName evidence="1">Uncharacterized protein</fullName>
    </submittedName>
</protein>
<name>A0A7Y9I5Z5_9ACTN</name>
<keyword evidence="2" id="KW-1185">Reference proteome</keyword>
<dbReference type="EMBL" id="JACCBU010000001">
    <property type="protein sequence ID" value="NYE70733.1"/>
    <property type="molecule type" value="Genomic_DNA"/>
</dbReference>
<sequence length="39" mass="4984">MYESPRDERGFWRREATWLRLKIARLRIWLARVIGRRLR</sequence>
<proteinExistence type="predicted"/>
<evidence type="ECO:0000313" key="2">
    <source>
        <dbReference type="Proteomes" id="UP000569914"/>
    </source>
</evidence>
<evidence type="ECO:0000313" key="1">
    <source>
        <dbReference type="EMBL" id="NYE70733.1"/>
    </source>
</evidence>
<accession>A0A7Y9I5Z5</accession>
<dbReference type="AlphaFoldDB" id="A0A7Y9I5Z5"/>
<gene>
    <name evidence="1" type="ORF">BKA15_002062</name>
</gene>
<comment type="caution">
    <text evidence="1">The sequence shown here is derived from an EMBL/GenBank/DDBJ whole genome shotgun (WGS) entry which is preliminary data.</text>
</comment>
<organism evidence="1 2">
    <name type="scientific">Microlunatus parietis</name>
    <dbReference type="NCBI Taxonomy" id="682979"/>
    <lineage>
        <taxon>Bacteria</taxon>
        <taxon>Bacillati</taxon>
        <taxon>Actinomycetota</taxon>
        <taxon>Actinomycetes</taxon>
        <taxon>Propionibacteriales</taxon>
        <taxon>Propionibacteriaceae</taxon>
        <taxon>Microlunatus</taxon>
    </lineage>
</organism>